<dbReference type="EMBL" id="FUWZ01000002">
    <property type="protein sequence ID" value="SKA00351.1"/>
    <property type="molecule type" value="Genomic_DNA"/>
</dbReference>
<dbReference type="InterPro" id="IPR045378">
    <property type="entry name" value="LNT_N"/>
</dbReference>
<keyword evidence="8 9" id="KW-0012">Acyltransferase</keyword>
<evidence type="ECO:0000256" key="7">
    <source>
        <dbReference type="ARBA" id="ARBA00023136"/>
    </source>
</evidence>
<evidence type="ECO:0000313" key="11">
    <source>
        <dbReference type="EMBL" id="SKA00351.1"/>
    </source>
</evidence>
<dbReference type="Proteomes" id="UP000190367">
    <property type="component" value="Unassembled WGS sequence"/>
</dbReference>
<keyword evidence="6 9" id="KW-1133">Transmembrane helix</keyword>
<dbReference type="PANTHER" id="PTHR38686">
    <property type="entry name" value="APOLIPOPROTEIN N-ACYLTRANSFERASE"/>
    <property type="match status" value="1"/>
</dbReference>
<sequence>MSAFLIFAPVFDVYPIMKLSFFLCSVISGLLLWLAWPTMPFTPLVFVGFMPLLYLTEKIHHRGKYFGWIFFSLLIWNVATTWWVGNTTVPASGVFANSFNALLMSVPWVAYKGSRRRLPETMSYFALIVFWLTFELIHQTWELSWPWLVLGNAFAMRPGWIQWYQFTGASGGTLWVLLANITLYQAWKRARIYDMSWSQLLRKEIWKPAAVILLPLLCSAFIHPSPDDPARNIGVVVVQPNIDPYDEKFTASSATEQLEKFIRLSETKADSNTRYFVWPETALFPNGAWEHQLNYQPEVQAIRRMLLRYPKAKVITGAVTMKQYRETEEAPVSARRMEDGTPWEPFNTALQIDTSQNIQVYHKYELVPGVELTPYVRYLSFMQQLALDFGGISGSYGRTPAATMLTNPADSISIFPTICYESVFSDYVAAGVKPGANLLMVITNDGWWGRTEGHRQHLQYARIRAIETRKWVVRSANTGISAVVDPAGNIHQPQPYWEEAVFKATVTPRQEQTFYVRNGDLLSKGAVIFCILLLVHAFISRFIPGLRHAENNA</sequence>
<dbReference type="NCBIfam" id="TIGR00546">
    <property type="entry name" value="lnt"/>
    <property type="match status" value="1"/>
</dbReference>
<dbReference type="RefSeq" id="WP_078668815.1">
    <property type="nucleotide sequence ID" value="NZ_FUWZ01000002.1"/>
</dbReference>
<comment type="function">
    <text evidence="9">Catalyzes the phospholipid dependent N-acylation of the N-terminal cysteine of apolipoprotein, the last step in lipoprotein maturation.</text>
</comment>
<protein>
    <recommendedName>
        <fullName evidence="9">Apolipoprotein N-acyltransferase</fullName>
        <shortName evidence="9">ALP N-acyltransferase</shortName>
        <ecNumber evidence="9">2.3.1.269</ecNumber>
    </recommendedName>
</protein>
<keyword evidence="3 9" id="KW-1003">Cell membrane</keyword>
<organism evidence="11 12">
    <name type="scientific">Chitinophaga eiseniae</name>
    <dbReference type="NCBI Taxonomy" id="634771"/>
    <lineage>
        <taxon>Bacteria</taxon>
        <taxon>Pseudomonadati</taxon>
        <taxon>Bacteroidota</taxon>
        <taxon>Chitinophagia</taxon>
        <taxon>Chitinophagales</taxon>
        <taxon>Chitinophagaceae</taxon>
        <taxon>Chitinophaga</taxon>
    </lineage>
</organism>
<dbReference type="SUPFAM" id="SSF56317">
    <property type="entry name" value="Carbon-nitrogen hydrolase"/>
    <property type="match status" value="1"/>
</dbReference>
<feature type="transmembrane region" description="Helical" evidence="9">
    <location>
        <begin position="521"/>
        <end position="539"/>
    </location>
</feature>
<proteinExistence type="inferred from homology"/>
<name>A0A1T4Q9Z7_9BACT</name>
<dbReference type="InterPro" id="IPR003010">
    <property type="entry name" value="C-N_Hydrolase"/>
</dbReference>
<evidence type="ECO:0000256" key="9">
    <source>
        <dbReference type="HAMAP-Rule" id="MF_01148"/>
    </source>
</evidence>
<dbReference type="PANTHER" id="PTHR38686:SF1">
    <property type="entry name" value="APOLIPOPROTEIN N-ACYLTRANSFERASE"/>
    <property type="match status" value="1"/>
</dbReference>
<keyword evidence="11" id="KW-0449">Lipoprotein</keyword>
<keyword evidence="4 9" id="KW-0808">Transferase</keyword>
<evidence type="ECO:0000256" key="8">
    <source>
        <dbReference type="ARBA" id="ARBA00023315"/>
    </source>
</evidence>
<evidence type="ECO:0000256" key="6">
    <source>
        <dbReference type="ARBA" id="ARBA00022989"/>
    </source>
</evidence>
<evidence type="ECO:0000256" key="4">
    <source>
        <dbReference type="ARBA" id="ARBA00022679"/>
    </source>
</evidence>
<dbReference type="GO" id="GO:0042158">
    <property type="term" value="P:lipoprotein biosynthetic process"/>
    <property type="evidence" value="ECO:0007669"/>
    <property type="project" value="UniProtKB-UniRule"/>
</dbReference>
<gene>
    <name evidence="9" type="primary">lnt</name>
    <name evidence="11" type="ORF">SAMN04488128_102241</name>
</gene>
<dbReference type="GO" id="GO:0005886">
    <property type="term" value="C:plasma membrane"/>
    <property type="evidence" value="ECO:0007669"/>
    <property type="project" value="UniProtKB-SubCell"/>
</dbReference>
<dbReference type="AlphaFoldDB" id="A0A1T4Q9Z7"/>
<dbReference type="PROSITE" id="PS50263">
    <property type="entry name" value="CN_HYDROLASE"/>
    <property type="match status" value="1"/>
</dbReference>
<feature type="transmembrane region" description="Helical" evidence="9">
    <location>
        <begin position="161"/>
        <end position="184"/>
    </location>
</feature>
<dbReference type="STRING" id="634771.SAMN04488128_102241"/>
<dbReference type="Gene3D" id="3.60.110.10">
    <property type="entry name" value="Carbon-nitrogen hydrolase"/>
    <property type="match status" value="1"/>
</dbReference>
<comment type="subcellular location">
    <subcellularLocation>
        <location evidence="1 9">Cell membrane</location>
        <topology evidence="1 9">Multi-pass membrane protein</topology>
    </subcellularLocation>
</comment>
<dbReference type="OrthoDB" id="9804277at2"/>
<accession>A0A1T4Q9Z7</accession>
<dbReference type="UniPathway" id="UPA00666"/>
<evidence type="ECO:0000256" key="3">
    <source>
        <dbReference type="ARBA" id="ARBA00022475"/>
    </source>
</evidence>
<evidence type="ECO:0000256" key="2">
    <source>
        <dbReference type="ARBA" id="ARBA00010065"/>
    </source>
</evidence>
<dbReference type="EC" id="2.3.1.269" evidence="9"/>
<feature type="transmembrane region" description="Helical" evidence="9">
    <location>
        <begin position="91"/>
        <end position="111"/>
    </location>
</feature>
<keyword evidence="12" id="KW-1185">Reference proteome</keyword>
<feature type="transmembrane region" description="Helical" evidence="9">
    <location>
        <begin position="20"/>
        <end position="53"/>
    </location>
</feature>
<dbReference type="GO" id="GO:0016410">
    <property type="term" value="F:N-acyltransferase activity"/>
    <property type="evidence" value="ECO:0007669"/>
    <property type="project" value="UniProtKB-UniRule"/>
</dbReference>
<comment type="catalytic activity">
    <reaction evidence="9">
        <text>N-terminal S-1,2-diacyl-sn-glyceryl-L-cysteinyl-[lipoprotein] + a glycerophospholipid = N-acyl-S-1,2-diacyl-sn-glyceryl-L-cysteinyl-[lipoprotein] + a 2-acyl-sn-glycero-3-phospholipid + H(+)</text>
        <dbReference type="Rhea" id="RHEA:48228"/>
        <dbReference type="Rhea" id="RHEA-COMP:14681"/>
        <dbReference type="Rhea" id="RHEA-COMP:14684"/>
        <dbReference type="ChEBI" id="CHEBI:15378"/>
        <dbReference type="ChEBI" id="CHEBI:136912"/>
        <dbReference type="ChEBI" id="CHEBI:140656"/>
        <dbReference type="ChEBI" id="CHEBI:140657"/>
        <dbReference type="ChEBI" id="CHEBI:140660"/>
        <dbReference type="EC" id="2.3.1.269"/>
    </reaction>
</comment>
<keyword evidence="5 9" id="KW-0812">Transmembrane</keyword>
<comment type="similarity">
    <text evidence="2 9">Belongs to the CN hydrolase family. Apolipoprotein N-acyltransferase subfamily.</text>
</comment>
<feature type="transmembrane region" description="Helical" evidence="9">
    <location>
        <begin position="123"/>
        <end position="141"/>
    </location>
</feature>
<dbReference type="Pfam" id="PF20154">
    <property type="entry name" value="LNT_N"/>
    <property type="match status" value="1"/>
</dbReference>
<keyword evidence="7 9" id="KW-0472">Membrane</keyword>
<dbReference type="InterPro" id="IPR004563">
    <property type="entry name" value="Apolipo_AcylTrfase"/>
</dbReference>
<feature type="transmembrane region" description="Helical" evidence="9">
    <location>
        <begin position="65"/>
        <end position="85"/>
    </location>
</feature>
<dbReference type="Pfam" id="PF00795">
    <property type="entry name" value="CN_hydrolase"/>
    <property type="match status" value="1"/>
</dbReference>
<evidence type="ECO:0000256" key="1">
    <source>
        <dbReference type="ARBA" id="ARBA00004651"/>
    </source>
</evidence>
<evidence type="ECO:0000313" key="12">
    <source>
        <dbReference type="Proteomes" id="UP000190367"/>
    </source>
</evidence>
<dbReference type="CDD" id="cd07571">
    <property type="entry name" value="ALP_N-acyl_transferase"/>
    <property type="match status" value="1"/>
</dbReference>
<dbReference type="InterPro" id="IPR036526">
    <property type="entry name" value="C-N_Hydrolase_sf"/>
</dbReference>
<feature type="domain" description="CN hydrolase" evidence="10">
    <location>
        <begin position="233"/>
        <end position="508"/>
    </location>
</feature>
<evidence type="ECO:0000256" key="5">
    <source>
        <dbReference type="ARBA" id="ARBA00022692"/>
    </source>
</evidence>
<evidence type="ECO:0000259" key="10">
    <source>
        <dbReference type="PROSITE" id="PS50263"/>
    </source>
</evidence>
<comment type="pathway">
    <text evidence="9">Protein modification; lipoprotein biosynthesis (N-acyl transfer).</text>
</comment>
<dbReference type="HAMAP" id="MF_01148">
    <property type="entry name" value="Lnt"/>
    <property type="match status" value="1"/>
</dbReference>
<reference evidence="12" key="1">
    <citation type="submission" date="2017-02" db="EMBL/GenBank/DDBJ databases">
        <authorList>
            <person name="Varghese N."/>
            <person name="Submissions S."/>
        </authorList>
    </citation>
    <scope>NUCLEOTIDE SEQUENCE [LARGE SCALE GENOMIC DNA]</scope>
    <source>
        <strain evidence="12">DSM 22224</strain>
    </source>
</reference>